<feature type="transmembrane region" description="Helical" evidence="1">
    <location>
        <begin position="6"/>
        <end position="22"/>
    </location>
</feature>
<feature type="transmembrane region" description="Helical" evidence="1">
    <location>
        <begin position="138"/>
        <end position="157"/>
    </location>
</feature>
<dbReference type="AlphaFoldDB" id="A0A7V1EI92"/>
<dbReference type="EMBL" id="DSKY01000020">
    <property type="protein sequence ID" value="HDY59459.1"/>
    <property type="molecule type" value="Genomic_DNA"/>
</dbReference>
<evidence type="ECO:0000256" key="1">
    <source>
        <dbReference type="SAM" id="Phobius"/>
    </source>
</evidence>
<organism evidence="2">
    <name type="scientific">candidate division WOR-3 bacterium</name>
    <dbReference type="NCBI Taxonomy" id="2052148"/>
    <lineage>
        <taxon>Bacteria</taxon>
        <taxon>Bacteria division WOR-3</taxon>
    </lineage>
</organism>
<sequence>MTEVIVGLSIAVLCLIMDEVFVKMRMPAYFRSLVFLYSINNVTNKVNYKLPPVNLLQENIGTYIKNKYRLFEVSQKEVFYREFVWDYSVSKYTVCPIHGTIELVNPQKAKITVCLNLSIPGVVFFLLLALGYRVHGTTALWIILAFLLVIGVWYYILIKRRADVLSRAVKEWLERSDKKI</sequence>
<keyword evidence="1" id="KW-0472">Membrane</keyword>
<protein>
    <submittedName>
        <fullName evidence="2">Uncharacterized protein</fullName>
    </submittedName>
</protein>
<comment type="caution">
    <text evidence="2">The sequence shown here is derived from an EMBL/GenBank/DDBJ whole genome shotgun (WGS) entry which is preliminary data.</text>
</comment>
<gene>
    <name evidence="2" type="ORF">ENP86_07910</name>
</gene>
<feature type="transmembrane region" description="Helical" evidence="1">
    <location>
        <begin position="113"/>
        <end position="132"/>
    </location>
</feature>
<keyword evidence="1" id="KW-1133">Transmembrane helix</keyword>
<keyword evidence="1" id="KW-0812">Transmembrane</keyword>
<accession>A0A7V1EI92</accession>
<reference evidence="2" key="1">
    <citation type="journal article" date="2020" name="mSystems">
        <title>Genome- and Community-Level Interaction Insights into Carbon Utilization and Element Cycling Functions of Hydrothermarchaeota in Hydrothermal Sediment.</title>
        <authorList>
            <person name="Zhou Z."/>
            <person name="Liu Y."/>
            <person name="Xu W."/>
            <person name="Pan J."/>
            <person name="Luo Z.H."/>
            <person name="Li M."/>
        </authorList>
    </citation>
    <scope>NUCLEOTIDE SEQUENCE [LARGE SCALE GENOMIC DNA]</scope>
    <source>
        <strain evidence="2">SpSt-258</strain>
    </source>
</reference>
<proteinExistence type="predicted"/>
<name>A0A7V1EI92_UNCW3</name>
<evidence type="ECO:0000313" key="2">
    <source>
        <dbReference type="EMBL" id="HDY59459.1"/>
    </source>
</evidence>